<evidence type="ECO:0000256" key="1">
    <source>
        <dbReference type="ARBA" id="ARBA00005006"/>
    </source>
</evidence>
<dbReference type="PANTHER" id="PTHR13295">
    <property type="entry name" value="GLUTAMATE CYSTEINE LIGASE REGULATORY SUBUNIT"/>
    <property type="match status" value="1"/>
</dbReference>
<keyword evidence="4" id="KW-0317">Glutathione biosynthesis</keyword>
<dbReference type="SUPFAM" id="SSF51430">
    <property type="entry name" value="NAD(P)-linked oxidoreductase"/>
    <property type="match status" value="1"/>
</dbReference>
<protein>
    <recommendedName>
        <fullName evidence="7">GCS light chain</fullName>
    </recommendedName>
    <alternativeName>
        <fullName evidence="5">Gamma-ECS regulatory subunit</fullName>
    </alternativeName>
    <alternativeName>
        <fullName evidence="8">Gamma-glutamylcysteine synthetase regulatory subunit</fullName>
    </alternativeName>
    <alternativeName>
        <fullName evidence="6">Glutamate--cysteine ligase modifier subunit</fullName>
    </alternativeName>
</protein>
<evidence type="ECO:0000256" key="8">
    <source>
        <dbReference type="ARBA" id="ARBA00032926"/>
    </source>
</evidence>
<evidence type="ECO:0000256" key="4">
    <source>
        <dbReference type="ARBA" id="ARBA00022684"/>
    </source>
</evidence>
<evidence type="ECO:0000256" key="5">
    <source>
        <dbReference type="ARBA" id="ARBA00030406"/>
    </source>
</evidence>
<sequence length="291" mass="32675">MFTEIATNPKYEKLLISTGNILNVLDNAIPLRKSHEELLDSLKLCSECASGRVDDQIEFRESDGQVLRANAELKQKITENARNEISIGVKLFMNKNSKECVKEAANALMSILNVDYVDNVVLAYHPNQYHTKISPGTPDVTAATLQHQSELKWSQSANDSDLNDLKDLWFCLEDFALQKQINQLGIADLDTEALQLLCQSARVQPVIAQINLAACCIVPPTLKEFCTQRDIQLLTHSDPEVLLTDENFILPNYTVDWSLRYQVHVRCRGVLTAKGYLLGARKCLASDKVKE</sequence>
<comment type="subunit">
    <text evidence="3">Heterodimer of a catalytic heavy chain and a regulatory light chain.</text>
</comment>
<dbReference type="GO" id="GO:0030234">
    <property type="term" value="F:enzyme regulator activity"/>
    <property type="evidence" value="ECO:0007669"/>
    <property type="project" value="TreeGrafter"/>
</dbReference>
<accession>A0A1A9VQY2</accession>
<dbReference type="GO" id="GO:0006750">
    <property type="term" value="P:glutathione biosynthetic process"/>
    <property type="evidence" value="ECO:0007669"/>
    <property type="project" value="UniProtKB-UniPathway"/>
</dbReference>
<keyword evidence="11" id="KW-1185">Reference proteome</keyword>
<dbReference type="GO" id="GO:0017109">
    <property type="term" value="C:glutamate-cysteine ligase complex"/>
    <property type="evidence" value="ECO:0007669"/>
    <property type="project" value="TreeGrafter"/>
</dbReference>
<evidence type="ECO:0000256" key="3">
    <source>
        <dbReference type="ARBA" id="ARBA00011532"/>
    </source>
</evidence>
<dbReference type="VEuPathDB" id="VectorBase:GAUT044773"/>
<comment type="pathway">
    <text evidence="1">Sulfur metabolism; glutathione biosynthesis; glutathione from L-cysteine and L-glutamate: step 1/2.</text>
</comment>
<dbReference type="UniPathway" id="UPA00142">
    <property type="reaction ID" value="UER00209"/>
</dbReference>
<organism evidence="10 11">
    <name type="scientific">Glossina austeni</name>
    <name type="common">Savannah tsetse fly</name>
    <dbReference type="NCBI Taxonomy" id="7395"/>
    <lineage>
        <taxon>Eukaryota</taxon>
        <taxon>Metazoa</taxon>
        <taxon>Ecdysozoa</taxon>
        <taxon>Arthropoda</taxon>
        <taxon>Hexapoda</taxon>
        <taxon>Insecta</taxon>
        <taxon>Pterygota</taxon>
        <taxon>Neoptera</taxon>
        <taxon>Endopterygota</taxon>
        <taxon>Diptera</taxon>
        <taxon>Brachycera</taxon>
        <taxon>Muscomorpha</taxon>
        <taxon>Hippoboscoidea</taxon>
        <taxon>Glossinidae</taxon>
        <taxon>Glossina</taxon>
    </lineage>
</organism>
<dbReference type="Pfam" id="PF00248">
    <property type="entry name" value="Aldo_ket_red"/>
    <property type="match status" value="1"/>
</dbReference>
<dbReference type="Gene3D" id="3.20.20.100">
    <property type="entry name" value="NADP-dependent oxidoreductase domain"/>
    <property type="match status" value="1"/>
</dbReference>
<dbReference type="STRING" id="7395.A0A1A9VQY2"/>
<reference evidence="10" key="1">
    <citation type="submission" date="2020-05" db="UniProtKB">
        <authorList>
            <consortium name="EnsemblMetazoa"/>
        </authorList>
    </citation>
    <scope>IDENTIFICATION</scope>
    <source>
        <strain evidence="10">TTRI</strain>
    </source>
</reference>
<comment type="similarity">
    <text evidence="2">Belongs to the aldo/keto reductase family. Glutamate--cysteine ligase light chain subfamily.</text>
</comment>
<dbReference type="PANTHER" id="PTHR13295:SF4">
    <property type="entry name" value="GLUTAMATE--CYSTEINE LIGASE REGULATORY SUBUNIT"/>
    <property type="match status" value="1"/>
</dbReference>
<dbReference type="InterPro" id="IPR032963">
    <property type="entry name" value="Gclm"/>
</dbReference>
<proteinExistence type="inferred from homology"/>
<dbReference type="InterPro" id="IPR023210">
    <property type="entry name" value="NADP_OxRdtase_dom"/>
</dbReference>
<evidence type="ECO:0000259" key="9">
    <source>
        <dbReference type="Pfam" id="PF00248"/>
    </source>
</evidence>
<evidence type="ECO:0000256" key="7">
    <source>
        <dbReference type="ARBA" id="ARBA00031732"/>
    </source>
</evidence>
<dbReference type="GO" id="GO:0035226">
    <property type="term" value="F:glutamate-cysteine ligase catalytic subunit binding"/>
    <property type="evidence" value="ECO:0007669"/>
    <property type="project" value="InterPro"/>
</dbReference>
<evidence type="ECO:0000313" key="11">
    <source>
        <dbReference type="Proteomes" id="UP000078200"/>
    </source>
</evidence>
<evidence type="ECO:0000313" key="10">
    <source>
        <dbReference type="EnsemblMetazoa" id="GAUT044773-PA"/>
    </source>
</evidence>
<dbReference type="Proteomes" id="UP000078200">
    <property type="component" value="Unassembled WGS sequence"/>
</dbReference>
<evidence type="ECO:0000256" key="2">
    <source>
        <dbReference type="ARBA" id="ARBA00008612"/>
    </source>
</evidence>
<dbReference type="EnsemblMetazoa" id="GAUT044773-RA">
    <property type="protein sequence ID" value="GAUT044773-PA"/>
    <property type="gene ID" value="GAUT044773"/>
</dbReference>
<evidence type="ECO:0000256" key="6">
    <source>
        <dbReference type="ARBA" id="ARBA00031154"/>
    </source>
</evidence>
<dbReference type="AlphaFoldDB" id="A0A1A9VQY2"/>
<dbReference type="InterPro" id="IPR036812">
    <property type="entry name" value="NAD(P)_OxRdtase_dom_sf"/>
</dbReference>
<name>A0A1A9VQY2_GLOAU</name>
<feature type="domain" description="NADP-dependent oxidoreductase" evidence="9">
    <location>
        <begin position="76"/>
        <end position="237"/>
    </location>
</feature>